<dbReference type="InterPro" id="IPR012902">
    <property type="entry name" value="N_methyl_site"/>
</dbReference>
<keyword evidence="3" id="KW-0812">Transmembrane</keyword>
<keyword evidence="5" id="KW-1185">Reference proteome</keyword>
<comment type="caution">
    <text evidence="4">The sequence shown here is derived from an EMBL/GenBank/DDBJ whole genome shotgun (WGS) entry which is preliminary data.</text>
</comment>
<feature type="region of interest" description="Disordered" evidence="2">
    <location>
        <begin position="143"/>
        <end position="177"/>
    </location>
</feature>
<proteinExistence type="predicted"/>
<dbReference type="EMBL" id="JBBUTH010000009">
    <property type="protein sequence ID" value="MEK8052491.1"/>
    <property type="molecule type" value="Genomic_DNA"/>
</dbReference>
<evidence type="ECO:0000256" key="2">
    <source>
        <dbReference type="SAM" id="MobiDB-lite"/>
    </source>
</evidence>
<organism evidence="4 5">
    <name type="scientific">Pseudaquabacterium inlustre</name>
    <dbReference type="NCBI Taxonomy" id="2984192"/>
    <lineage>
        <taxon>Bacteria</taxon>
        <taxon>Pseudomonadati</taxon>
        <taxon>Pseudomonadota</taxon>
        <taxon>Betaproteobacteria</taxon>
        <taxon>Burkholderiales</taxon>
        <taxon>Sphaerotilaceae</taxon>
        <taxon>Pseudaquabacterium</taxon>
    </lineage>
</organism>
<keyword evidence="1" id="KW-0488">Methylation</keyword>
<dbReference type="SUPFAM" id="SSF54523">
    <property type="entry name" value="Pili subunits"/>
    <property type="match status" value="1"/>
</dbReference>
<evidence type="ECO:0000313" key="5">
    <source>
        <dbReference type="Proteomes" id="UP001365405"/>
    </source>
</evidence>
<keyword evidence="3" id="KW-0472">Membrane</keyword>
<gene>
    <name evidence="4" type="ORF">AACH10_19720</name>
</gene>
<feature type="transmembrane region" description="Helical" evidence="3">
    <location>
        <begin position="26"/>
        <end position="48"/>
    </location>
</feature>
<dbReference type="PRINTS" id="PR00813">
    <property type="entry name" value="BCTERIALGSPG"/>
</dbReference>
<dbReference type="InterPro" id="IPR000983">
    <property type="entry name" value="Bac_GSPG_pilin"/>
</dbReference>
<evidence type="ECO:0000256" key="3">
    <source>
        <dbReference type="SAM" id="Phobius"/>
    </source>
</evidence>
<dbReference type="Pfam" id="PF07963">
    <property type="entry name" value="N_methyl"/>
    <property type="match status" value="1"/>
</dbReference>
<dbReference type="NCBIfam" id="TIGR02532">
    <property type="entry name" value="IV_pilin_GFxxxE"/>
    <property type="match status" value="1"/>
</dbReference>
<reference evidence="4 5" key="1">
    <citation type="submission" date="2024-04" db="EMBL/GenBank/DDBJ databases">
        <title>Novel species of the genus Ideonella isolated from streams.</title>
        <authorList>
            <person name="Lu H."/>
        </authorList>
    </citation>
    <scope>NUCLEOTIDE SEQUENCE [LARGE SCALE GENOMIC DNA]</scope>
    <source>
        <strain evidence="4 5">DXS22W</strain>
    </source>
</reference>
<protein>
    <submittedName>
        <fullName evidence="4">Prepilin-type N-terminal cleavage/methylation domain-containing protein</fullName>
    </submittedName>
</protein>
<accession>A0ABU9CL53</accession>
<feature type="compositionally biased region" description="Basic and acidic residues" evidence="2">
    <location>
        <begin position="145"/>
        <end position="168"/>
    </location>
</feature>
<dbReference type="Proteomes" id="UP001365405">
    <property type="component" value="Unassembled WGS sequence"/>
</dbReference>
<sequence length="177" mass="19321">MSVPQSLVQALAARPRRRPGVPRRRAGFTLIELTVCLALLGVLALLALPMHELTRQRGQELELRRALREIRGALDAWKAASDAGRITRAADASGWPPSLQALVDGVPDARSAQSQRLVFLRRLPRDPFADPALPAARTWLLRSSDSPHDAPRPGRDVFDVRSSSEGRALDGSALASW</sequence>
<dbReference type="InterPro" id="IPR045584">
    <property type="entry name" value="Pilin-like"/>
</dbReference>
<keyword evidence="3" id="KW-1133">Transmembrane helix</keyword>
<evidence type="ECO:0000313" key="4">
    <source>
        <dbReference type="EMBL" id="MEK8052491.1"/>
    </source>
</evidence>
<evidence type="ECO:0000256" key="1">
    <source>
        <dbReference type="ARBA" id="ARBA00022481"/>
    </source>
</evidence>
<name>A0ABU9CL53_9BURK</name>
<dbReference type="Gene3D" id="3.30.700.10">
    <property type="entry name" value="Glycoprotein, Type 4 Pilin"/>
    <property type="match status" value="1"/>
</dbReference>
<dbReference type="RefSeq" id="WP_341412197.1">
    <property type="nucleotide sequence ID" value="NZ_JBBUTH010000009.1"/>
</dbReference>